<dbReference type="InterPro" id="IPR036909">
    <property type="entry name" value="Cyt_c-like_dom_sf"/>
</dbReference>
<dbReference type="GO" id="GO:0009055">
    <property type="term" value="F:electron transfer activity"/>
    <property type="evidence" value="ECO:0007669"/>
    <property type="project" value="InterPro"/>
</dbReference>
<dbReference type="Gene3D" id="1.10.760.10">
    <property type="entry name" value="Cytochrome c-like domain"/>
    <property type="match status" value="1"/>
</dbReference>
<evidence type="ECO:0000313" key="9">
    <source>
        <dbReference type="Proteomes" id="UP000009881"/>
    </source>
</evidence>
<dbReference type="GO" id="GO:0046872">
    <property type="term" value="F:metal ion binding"/>
    <property type="evidence" value="ECO:0007669"/>
    <property type="project" value="UniProtKB-KW"/>
</dbReference>
<evidence type="ECO:0000256" key="6">
    <source>
        <dbReference type="SAM" id="SignalP"/>
    </source>
</evidence>
<evidence type="ECO:0000313" key="8">
    <source>
        <dbReference type="EMBL" id="EKV31782.1"/>
    </source>
</evidence>
<dbReference type="SUPFAM" id="SSF46626">
    <property type="entry name" value="Cytochrome c"/>
    <property type="match status" value="1"/>
</dbReference>
<keyword evidence="1 4" id="KW-0349">Heme</keyword>
<reference evidence="8 9" key="1">
    <citation type="journal article" date="2013" name="Genome Announc.">
        <title>Draft Genome Sequence of an Alphaproteobacterium, Caenispirillum salinarum AK4(T), Isolated from a Solar Saltern.</title>
        <authorList>
            <person name="Khatri I."/>
            <person name="Singh A."/>
            <person name="Korpole S."/>
            <person name="Pinnaka A.K."/>
            <person name="Subramanian S."/>
        </authorList>
    </citation>
    <scope>NUCLEOTIDE SEQUENCE [LARGE SCALE GENOMIC DNA]</scope>
    <source>
        <strain evidence="8 9">AK4</strain>
    </source>
</reference>
<accession>K9H2I0</accession>
<dbReference type="Pfam" id="PF13442">
    <property type="entry name" value="Cytochrome_CBB3"/>
    <property type="match status" value="1"/>
</dbReference>
<dbReference type="EMBL" id="ANHY01000005">
    <property type="protein sequence ID" value="EKV31782.1"/>
    <property type="molecule type" value="Genomic_DNA"/>
</dbReference>
<dbReference type="STRING" id="1238182.C882_3533"/>
<dbReference type="GO" id="GO:0020037">
    <property type="term" value="F:heme binding"/>
    <property type="evidence" value="ECO:0007669"/>
    <property type="project" value="InterPro"/>
</dbReference>
<protein>
    <submittedName>
        <fullName evidence="8">ABC-type Fe3+ transport system protein</fullName>
    </submittedName>
</protein>
<comment type="caution">
    <text evidence="8">The sequence shown here is derived from an EMBL/GenBank/DDBJ whole genome shotgun (WGS) entry which is preliminary data.</text>
</comment>
<feature type="domain" description="Cytochrome c" evidence="7">
    <location>
        <begin position="70"/>
        <end position="155"/>
    </location>
</feature>
<name>K9H2I0_9PROT</name>
<feature type="region of interest" description="Disordered" evidence="5">
    <location>
        <begin position="24"/>
        <end position="49"/>
    </location>
</feature>
<feature type="chain" id="PRO_5003931439" evidence="6">
    <location>
        <begin position="24"/>
        <end position="174"/>
    </location>
</feature>
<dbReference type="PANTHER" id="PTHR40394:SF2">
    <property type="entry name" value="QUINOL:CYTOCHROME C OXIDOREDUCTASE MEMBRANE PROTEIN"/>
    <property type="match status" value="1"/>
</dbReference>
<dbReference type="PATRIC" id="fig|1238182.3.peg.1204"/>
<proteinExistence type="predicted"/>
<dbReference type="RefSeq" id="WP_009539651.1">
    <property type="nucleotide sequence ID" value="NZ_ANHY01000005.1"/>
</dbReference>
<keyword evidence="2 4" id="KW-0479">Metal-binding</keyword>
<organism evidence="8 9">
    <name type="scientific">Caenispirillum salinarum AK4</name>
    <dbReference type="NCBI Taxonomy" id="1238182"/>
    <lineage>
        <taxon>Bacteria</taxon>
        <taxon>Pseudomonadati</taxon>
        <taxon>Pseudomonadota</taxon>
        <taxon>Alphaproteobacteria</taxon>
        <taxon>Rhodospirillales</taxon>
        <taxon>Novispirillaceae</taxon>
        <taxon>Caenispirillum</taxon>
    </lineage>
</organism>
<dbReference type="PANTHER" id="PTHR40394">
    <property type="entry name" value="LIPOPROTEIN-RELATED"/>
    <property type="match status" value="1"/>
</dbReference>
<dbReference type="PROSITE" id="PS51007">
    <property type="entry name" value="CYTC"/>
    <property type="match status" value="1"/>
</dbReference>
<evidence type="ECO:0000256" key="2">
    <source>
        <dbReference type="ARBA" id="ARBA00022723"/>
    </source>
</evidence>
<gene>
    <name evidence="8" type="ORF">C882_3533</name>
</gene>
<feature type="signal peptide" evidence="6">
    <location>
        <begin position="1"/>
        <end position="23"/>
    </location>
</feature>
<dbReference type="eggNOG" id="COG2010">
    <property type="taxonomic scope" value="Bacteria"/>
</dbReference>
<dbReference type="InterPro" id="IPR009056">
    <property type="entry name" value="Cyt_c-like_dom"/>
</dbReference>
<keyword evidence="6" id="KW-0732">Signal</keyword>
<dbReference type="AlphaFoldDB" id="K9H2I0"/>
<dbReference type="Proteomes" id="UP000009881">
    <property type="component" value="Unassembled WGS sequence"/>
</dbReference>
<sequence length="174" mass="19245">MTGRHLLPLLLCLLPLAACPDMADQKRPDMAEPEPVLRGPTSSLPVPGTVARGERSAWDVLKDRPEMTPALLERGRERFNIYCAPCHGVAGHGSGLIVERGFPAPPSFHNDRLRDATPGHFLSVIENGFGVMYPYGDRVRPADRWAVVAYIRALQLSQHAQVSELPEPLRERLP</sequence>
<evidence type="ECO:0000256" key="3">
    <source>
        <dbReference type="ARBA" id="ARBA00023004"/>
    </source>
</evidence>
<dbReference type="OrthoDB" id="335174at2"/>
<evidence type="ECO:0000259" key="7">
    <source>
        <dbReference type="PROSITE" id="PS51007"/>
    </source>
</evidence>
<evidence type="ECO:0000256" key="5">
    <source>
        <dbReference type="SAM" id="MobiDB-lite"/>
    </source>
</evidence>
<keyword evidence="3 4" id="KW-0408">Iron</keyword>
<evidence type="ECO:0000256" key="4">
    <source>
        <dbReference type="PROSITE-ProRule" id="PRU00433"/>
    </source>
</evidence>
<evidence type="ECO:0000256" key="1">
    <source>
        <dbReference type="ARBA" id="ARBA00022617"/>
    </source>
</evidence>
<keyword evidence="9" id="KW-1185">Reference proteome</keyword>